<sequence>MVRTPLSEMADRLKLHIPSDEYFPAQYSVCSDFRNAAKWVKKRLTERQREVFRDLPWGHLIDIPETDNSGQILHMLALHLVKEQPDDELWFAIGGTLYKFTYVDFCYISGLPHGAEPELEAAAEEDSEQDGGHDSGHDSAEEHEPVGALAHKYLGDKVDITHVTFKNRLKNLRFSTRADSMDAVKLASLYYIECVLLAKDNTTRINASSIRLVNDLEAFRKCPWSLRSYKILVKHMKDLMHDQPEKFKEKKQANPNYKNAKLSLYGFPLVLQVWAYEEIPEVGNNFANKVANHDVPLLNWTAARKFHYSKLRRVVFPEEEEKVDDSEEGEKEDEEEDETIQEDVRNFQKLKILKEMQDLRLCVERVEKKISGVEESISEIKLLLLKLINNHNPSVEQEVHNVKDEVVHQDEGAVKGVAEKIVQTAEGEDADVIKNYAGQVDGEVDNEENLSSEEPNEAPQPVPMNTTVVNEEAGDKEGGTRADVIISTVVNEVNWGSEQNKEGNSFPDLMMCLNEECMQVDDNLPTLTAPGPFENLEWDGHDVGSAPVDVDDLELLRGGKVKKRKRSCSKYQCSPYVEPIVSILPAMFHPTDADIASLKAWIEEADNVEPSTVVLNLPSCDEVDREFFRKLVEPEETLWSYHMDALSYLILKDCKSEKPYKLMNPYFTHQVLSKDDKDEDVWTADRCLPSVDWRGLVKVFVPLNVVGMHWVLAEIDLQSKVVHVYDSMKTSRSRLHASNLCVRLPLLFRVIQVHQDVREVKQWNAEAVPDVPQQEGGTICGLMVICYTEALMLGLPLSPHCEYANVARKRWHYALRLWKLRKTVS</sequence>
<comment type="caution">
    <text evidence="8">The sequence shown here is derived from an EMBL/GenBank/DDBJ whole genome shotgun (WGS) entry which is preliminary data.</text>
</comment>
<evidence type="ECO:0000256" key="1">
    <source>
        <dbReference type="ARBA" id="ARBA00005234"/>
    </source>
</evidence>
<dbReference type="EMBL" id="CAMAPF010000037">
    <property type="protein sequence ID" value="CAH9082113.1"/>
    <property type="molecule type" value="Genomic_DNA"/>
</dbReference>
<dbReference type="GO" id="GO:0008234">
    <property type="term" value="F:cysteine-type peptidase activity"/>
    <property type="evidence" value="ECO:0007669"/>
    <property type="project" value="InterPro"/>
</dbReference>
<comment type="similarity">
    <text evidence="1">Belongs to the peptidase C48 family.</text>
</comment>
<feature type="compositionally biased region" description="Acidic residues" evidence="4">
    <location>
        <begin position="118"/>
        <end position="129"/>
    </location>
</feature>
<dbReference type="EMBL" id="CAMAPF010000095">
    <property type="protein sequence ID" value="CAH9097709.1"/>
    <property type="molecule type" value="Genomic_DNA"/>
</dbReference>
<keyword evidence="3" id="KW-0378">Hydrolase</keyword>
<feature type="compositionally biased region" description="Acidic residues" evidence="4">
    <location>
        <begin position="445"/>
        <end position="456"/>
    </location>
</feature>
<evidence type="ECO:0000256" key="3">
    <source>
        <dbReference type="ARBA" id="ARBA00022801"/>
    </source>
</evidence>
<feature type="region of interest" description="Disordered" evidence="4">
    <location>
        <begin position="319"/>
        <end position="341"/>
    </location>
</feature>
<keyword evidence="2" id="KW-0645">Protease</keyword>
<dbReference type="PROSITE" id="PS50600">
    <property type="entry name" value="ULP_PROTEASE"/>
    <property type="match status" value="1"/>
</dbReference>
<dbReference type="AlphaFoldDB" id="A0AAV0D183"/>
<dbReference type="Gene3D" id="3.40.395.10">
    <property type="entry name" value="Adenoviral Proteinase, Chain A"/>
    <property type="match status" value="1"/>
</dbReference>
<evidence type="ECO:0000313" key="6">
    <source>
        <dbReference type="EMBL" id="CAH9060624.1"/>
    </source>
</evidence>
<evidence type="ECO:0000256" key="2">
    <source>
        <dbReference type="ARBA" id="ARBA00022670"/>
    </source>
</evidence>
<feature type="region of interest" description="Disordered" evidence="4">
    <location>
        <begin position="118"/>
        <end position="142"/>
    </location>
</feature>
<evidence type="ECO:0000313" key="9">
    <source>
        <dbReference type="EMBL" id="CAH9097709.1"/>
    </source>
</evidence>
<name>A0AAV0D183_9ASTE</name>
<dbReference type="GO" id="GO:0006508">
    <property type="term" value="P:proteolysis"/>
    <property type="evidence" value="ECO:0007669"/>
    <property type="project" value="UniProtKB-KW"/>
</dbReference>
<dbReference type="PANTHER" id="PTHR48449">
    <property type="entry name" value="DUF1985 DOMAIN-CONTAINING PROTEIN"/>
    <property type="match status" value="1"/>
</dbReference>
<dbReference type="EMBL" id="CAMAPF010000062">
    <property type="protein sequence ID" value="CAH9089714.1"/>
    <property type="molecule type" value="Genomic_DNA"/>
</dbReference>
<organism evidence="8 13">
    <name type="scientific">Cuscuta epithymum</name>
    <dbReference type="NCBI Taxonomy" id="186058"/>
    <lineage>
        <taxon>Eukaryota</taxon>
        <taxon>Viridiplantae</taxon>
        <taxon>Streptophyta</taxon>
        <taxon>Embryophyta</taxon>
        <taxon>Tracheophyta</taxon>
        <taxon>Spermatophyta</taxon>
        <taxon>Magnoliopsida</taxon>
        <taxon>eudicotyledons</taxon>
        <taxon>Gunneridae</taxon>
        <taxon>Pentapetalae</taxon>
        <taxon>asterids</taxon>
        <taxon>lamiids</taxon>
        <taxon>Solanales</taxon>
        <taxon>Convolvulaceae</taxon>
        <taxon>Cuscuteae</taxon>
        <taxon>Cuscuta</taxon>
        <taxon>Cuscuta subgen. Cuscuta</taxon>
    </lineage>
</organism>
<proteinExistence type="inferred from homology"/>
<dbReference type="EMBL" id="CAMAPF010000008">
    <property type="protein sequence ID" value="CAH9060624.1"/>
    <property type="molecule type" value="Genomic_DNA"/>
</dbReference>
<accession>A0AAV0D183</accession>
<dbReference type="SUPFAM" id="SSF54001">
    <property type="entry name" value="Cysteine proteinases"/>
    <property type="match status" value="1"/>
</dbReference>
<dbReference type="InterPro" id="IPR003653">
    <property type="entry name" value="Peptidase_C48_C"/>
</dbReference>
<keyword evidence="13" id="KW-1185">Reference proteome</keyword>
<evidence type="ECO:0000256" key="4">
    <source>
        <dbReference type="SAM" id="MobiDB-lite"/>
    </source>
</evidence>
<dbReference type="InterPro" id="IPR015410">
    <property type="entry name" value="DUF1985"/>
</dbReference>
<evidence type="ECO:0000313" key="10">
    <source>
        <dbReference type="EMBL" id="CAH9097749.1"/>
    </source>
</evidence>
<evidence type="ECO:0000313" key="11">
    <source>
        <dbReference type="EMBL" id="CAH9136411.1"/>
    </source>
</evidence>
<evidence type="ECO:0000313" key="12">
    <source>
        <dbReference type="EMBL" id="CAH9136466.1"/>
    </source>
</evidence>
<dbReference type="Pfam" id="PF02902">
    <property type="entry name" value="Peptidase_C48"/>
    <property type="match status" value="1"/>
</dbReference>
<dbReference type="EMBL" id="CAMAPF010000995">
    <property type="protein sequence ID" value="CAH9136411.1"/>
    <property type="molecule type" value="Genomic_DNA"/>
</dbReference>
<dbReference type="PANTHER" id="PTHR48449:SF1">
    <property type="entry name" value="DUF1985 DOMAIN-CONTAINING PROTEIN"/>
    <property type="match status" value="1"/>
</dbReference>
<dbReference type="EMBL" id="CAMAPF010000095">
    <property type="protein sequence ID" value="CAH9097749.1"/>
    <property type="molecule type" value="Genomic_DNA"/>
</dbReference>
<feature type="domain" description="Ubiquitin-like protease family profile" evidence="5">
    <location>
        <begin position="621"/>
        <end position="791"/>
    </location>
</feature>
<reference evidence="8" key="1">
    <citation type="submission" date="2022-07" db="EMBL/GenBank/DDBJ databases">
        <authorList>
            <person name="Macas J."/>
            <person name="Novak P."/>
            <person name="Neumann P."/>
        </authorList>
    </citation>
    <scope>NUCLEOTIDE SEQUENCE</scope>
</reference>
<feature type="compositionally biased region" description="Basic and acidic residues" evidence="4">
    <location>
        <begin position="130"/>
        <end position="142"/>
    </location>
</feature>
<feature type="region of interest" description="Disordered" evidence="4">
    <location>
        <begin position="445"/>
        <end position="464"/>
    </location>
</feature>
<protein>
    <recommendedName>
        <fullName evidence="5">Ubiquitin-like protease family profile domain-containing protein</fullName>
    </recommendedName>
</protein>
<evidence type="ECO:0000313" key="8">
    <source>
        <dbReference type="EMBL" id="CAH9089714.1"/>
    </source>
</evidence>
<evidence type="ECO:0000313" key="7">
    <source>
        <dbReference type="EMBL" id="CAH9082113.1"/>
    </source>
</evidence>
<evidence type="ECO:0000259" key="5">
    <source>
        <dbReference type="PROSITE" id="PS50600"/>
    </source>
</evidence>
<dbReference type="InterPro" id="IPR038765">
    <property type="entry name" value="Papain-like_cys_pep_sf"/>
</dbReference>
<dbReference type="EMBL" id="CAMAPF010000995">
    <property type="protein sequence ID" value="CAH9136466.1"/>
    <property type="molecule type" value="Genomic_DNA"/>
</dbReference>
<dbReference type="Pfam" id="PF09331">
    <property type="entry name" value="DUF1985"/>
    <property type="match status" value="1"/>
</dbReference>
<gene>
    <name evidence="8" type="ORF">CEPIT_LOCUS10986</name>
    <name evidence="9" type="ORF">CEPIT_LOCUS14149</name>
    <name evidence="10" type="ORF">CEPIT_LOCUS14163</name>
    <name evidence="6" type="ORF">CEPIT_LOCUS1583</name>
    <name evidence="11" type="ORF">CEPIT_LOCUS35255</name>
    <name evidence="12" type="ORF">CEPIT_LOCUS35298</name>
    <name evidence="7" type="ORF">CEPIT_LOCUS7988</name>
</gene>
<dbReference type="Proteomes" id="UP001152523">
    <property type="component" value="Unassembled WGS sequence"/>
</dbReference>
<evidence type="ECO:0000313" key="13">
    <source>
        <dbReference type="Proteomes" id="UP001152523"/>
    </source>
</evidence>